<dbReference type="Gene3D" id="1.10.630.10">
    <property type="entry name" value="Cytochrome P450"/>
    <property type="match status" value="1"/>
</dbReference>
<dbReference type="Proteomes" id="UP000015105">
    <property type="component" value="Chromosome 4D"/>
</dbReference>
<accession>A0A453GYB6</accession>
<reference evidence="3" key="4">
    <citation type="submission" date="2019-03" db="UniProtKB">
        <authorList>
            <consortium name="EnsemblPlants"/>
        </authorList>
    </citation>
    <scope>IDENTIFICATION</scope>
</reference>
<dbReference type="Gramene" id="AET4Gv20008300.1">
    <property type="protein sequence ID" value="AET4Gv20008300.1"/>
    <property type="gene ID" value="AET4Gv20008300"/>
</dbReference>
<protein>
    <submittedName>
        <fullName evidence="3">Uncharacterized protein</fullName>
    </submittedName>
</protein>
<dbReference type="STRING" id="200361.A0A453GYB6"/>
<dbReference type="AlphaFoldDB" id="A0A453GYB6"/>
<dbReference type="EnsemblPlants" id="AET4Gv20008300.1">
    <property type="protein sequence ID" value="AET4Gv20008300.1"/>
    <property type="gene ID" value="AET4Gv20008300"/>
</dbReference>
<reference evidence="3" key="3">
    <citation type="journal article" date="2017" name="Nature">
        <title>Genome sequence of the progenitor of the wheat D genome Aegilops tauschii.</title>
        <authorList>
            <person name="Luo M.C."/>
            <person name="Gu Y.Q."/>
            <person name="Puiu D."/>
            <person name="Wang H."/>
            <person name="Twardziok S.O."/>
            <person name="Deal K.R."/>
            <person name="Huo N."/>
            <person name="Zhu T."/>
            <person name="Wang L."/>
            <person name="Wang Y."/>
            <person name="McGuire P.E."/>
            <person name="Liu S."/>
            <person name="Long H."/>
            <person name="Ramasamy R.K."/>
            <person name="Rodriguez J.C."/>
            <person name="Van S.L."/>
            <person name="Yuan L."/>
            <person name="Wang Z."/>
            <person name="Xia Z."/>
            <person name="Xiao L."/>
            <person name="Anderson O.D."/>
            <person name="Ouyang S."/>
            <person name="Liang Y."/>
            <person name="Zimin A.V."/>
            <person name="Pertea G."/>
            <person name="Qi P."/>
            <person name="Bennetzen J.L."/>
            <person name="Dai X."/>
            <person name="Dawson M.W."/>
            <person name="Muller H.G."/>
            <person name="Kugler K."/>
            <person name="Rivarola-Duarte L."/>
            <person name="Spannagl M."/>
            <person name="Mayer K.F.X."/>
            <person name="Lu F.H."/>
            <person name="Bevan M.W."/>
            <person name="Leroy P."/>
            <person name="Li P."/>
            <person name="You F.M."/>
            <person name="Sun Q."/>
            <person name="Liu Z."/>
            <person name="Lyons E."/>
            <person name="Wicker T."/>
            <person name="Salzberg S.L."/>
            <person name="Devos K.M."/>
            <person name="Dvorak J."/>
        </authorList>
    </citation>
    <scope>NUCLEOTIDE SEQUENCE [LARGE SCALE GENOMIC DNA]</scope>
    <source>
        <strain evidence="3">cv. AL8/78</strain>
    </source>
</reference>
<name>A0A453GYB6_AEGTS</name>
<reference evidence="4" key="2">
    <citation type="journal article" date="2017" name="Nat. Plants">
        <title>The Aegilops tauschii genome reveals multiple impacts of transposons.</title>
        <authorList>
            <person name="Zhao G."/>
            <person name="Zou C."/>
            <person name="Li K."/>
            <person name="Wang K."/>
            <person name="Li T."/>
            <person name="Gao L."/>
            <person name="Zhang X."/>
            <person name="Wang H."/>
            <person name="Yang Z."/>
            <person name="Liu X."/>
            <person name="Jiang W."/>
            <person name="Mao L."/>
            <person name="Kong X."/>
            <person name="Jiao Y."/>
            <person name="Jia J."/>
        </authorList>
    </citation>
    <scope>NUCLEOTIDE SEQUENCE [LARGE SCALE GENOMIC DNA]</scope>
    <source>
        <strain evidence="4">cv. AL8/78</strain>
    </source>
</reference>
<dbReference type="PANTHER" id="PTHR47950">
    <property type="entry name" value="CYTOCHROME P450, FAMILY 76, SUBFAMILY C, POLYPEPTIDE 5-RELATED"/>
    <property type="match status" value="1"/>
</dbReference>
<dbReference type="GO" id="GO:0004497">
    <property type="term" value="F:monooxygenase activity"/>
    <property type="evidence" value="ECO:0007669"/>
    <property type="project" value="InterPro"/>
</dbReference>
<comment type="similarity">
    <text evidence="1">Belongs to the cytochrome P450 family.</text>
</comment>
<dbReference type="SUPFAM" id="SSF48264">
    <property type="entry name" value="Cytochrome P450"/>
    <property type="match status" value="1"/>
</dbReference>
<evidence type="ECO:0000313" key="4">
    <source>
        <dbReference type="Proteomes" id="UP000015105"/>
    </source>
</evidence>
<proteinExistence type="inferred from homology"/>
<dbReference type="InterPro" id="IPR036396">
    <property type="entry name" value="Cyt_P450_sf"/>
</dbReference>
<feature type="compositionally biased region" description="Polar residues" evidence="2">
    <location>
        <begin position="1"/>
        <end position="31"/>
    </location>
</feature>
<sequence>MPPATSSSAMTQLSRGAPSQTAPTCSRTTHTPWAGFRPAAPGGAPYARCAQVSSSCRTVSTCTSLCARRRRQQLVSHVTQLAREGTPVCVGRLGFMTALNLLSSTIFSTELAILDDRHVKPSDFKAMLAELNVTVGLPNLSDFIPEVAWLDLQGLRRRIEGLFTRLHAMIGEQIEHQMRDRAAIAGAPTKKNFLDVLLDYHNFLDVLRAPDGPLIDFGLVQRGDGYKFSHGRMGDGGAATESIMHVESPRRARPSDRL</sequence>
<organism evidence="3 4">
    <name type="scientific">Aegilops tauschii subsp. strangulata</name>
    <name type="common">Goatgrass</name>
    <dbReference type="NCBI Taxonomy" id="200361"/>
    <lineage>
        <taxon>Eukaryota</taxon>
        <taxon>Viridiplantae</taxon>
        <taxon>Streptophyta</taxon>
        <taxon>Embryophyta</taxon>
        <taxon>Tracheophyta</taxon>
        <taxon>Spermatophyta</taxon>
        <taxon>Magnoliopsida</taxon>
        <taxon>Liliopsida</taxon>
        <taxon>Poales</taxon>
        <taxon>Poaceae</taxon>
        <taxon>BOP clade</taxon>
        <taxon>Pooideae</taxon>
        <taxon>Triticodae</taxon>
        <taxon>Triticeae</taxon>
        <taxon>Triticinae</taxon>
        <taxon>Aegilops</taxon>
    </lineage>
</organism>
<evidence type="ECO:0000313" key="3">
    <source>
        <dbReference type="EnsemblPlants" id="AET4Gv20008300.2"/>
    </source>
</evidence>
<dbReference type="Gramene" id="AET4Gv20008300.2">
    <property type="protein sequence ID" value="AET4Gv20008300.2"/>
    <property type="gene ID" value="AET4Gv20008300"/>
</dbReference>
<dbReference type="GO" id="GO:0016705">
    <property type="term" value="F:oxidoreductase activity, acting on paired donors, with incorporation or reduction of molecular oxygen"/>
    <property type="evidence" value="ECO:0007669"/>
    <property type="project" value="InterPro"/>
</dbReference>
<evidence type="ECO:0000256" key="1">
    <source>
        <dbReference type="ARBA" id="ARBA00010617"/>
    </source>
</evidence>
<feature type="region of interest" description="Disordered" evidence="2">
    <location>
        <begin position="1"/>
        <end position="37"/>
    </location>
</feature>
<feature type="compositionally biased region" description="Basic and acidic residues" evidence="2">
    <location>
        <begin position="247"/>
        <end position="258"/>
    </location>
</feature>
<dbReference type="EnsemblPlants" id="AET4Gv20008300.2">
    <property type="protein sequence ID" value="AET4Gv20008300.2"/>
    <property type="gene ID" value="AET4Gv20008300"/>
</dbReference>
<dbReference type="GO" id="GO:0005506">
    <property type="term" value="F:iron ion binding"/>
    <property type="evidence" value="ECO:0007669"/>
    <property type="project" value="InterPro"/>
</dbReference>
<reference evidence="4" key="1">
    <citation type="journal article" date="2014" name="Science">
        <title>Ancient hybridizations among the ancestral genomes of bread wheat.</title>
        <authorList>
            <consortium name="International Wheat Genome Sequencing Consortium,"/>
            <person name="Marcussen T."/>
            <person name="Sandve S.R."/>
            <person name="Heier L."/>
            <person name="Spannagl M."/>
            <person name="Pfeifer M."/>
            <person name="Jakobsen K.S."/>
            <person name="Wulff B.B."/>
            <person name="Steuernagel B."/>
            <person name="Mayer K.F."/>
            <person name="Olsen O.A."/>
        </authorList>
    </citation>
    <scope>NUCLEOTIDE SEQUENCE [LARGE SCALE GENOMIC DNA]</scope>
    <source>
        <strain evidence="4">cv. AL8/78</strain>
    </source>
</reference>
<reference evidence="3" key="5">
    <citation type="journal article" date="2021" name="G3 (Bethesda)">
        <title>Aegilops tauschii genome assembly Aet v5.0 features greater sequence contiguity and improved annotation.</title>
        <authorList>
            <person name="Wang L."/>
            <person name="Zhu T."/>
            <person name="Rodriguez J.C."/>
            <person name="Deal K.R."/>
            <person name="Dubcovsky J."/>
            <person name="McGuire P.E."/>
            <person name="Lux T."/>
            <person name="Spannagl M."/>
            <person name="Mayer K.F.X."/>
            <person name="Baldrich P."/>
            <person name="Meyers B.C."/>
            <person name="Huo N."/>
            <person name="Gu Y.Q."/>
            <person name="Zhou H."/>
            <person name="Devos K.M."/>
            <person name="Bennetzen J.L."/>
            <person name="Unver T."/>
            <person name="Budak H."/>
            <person name="Gulick P.J."/>
            <person name="Galiba G."/>
            <person name="Kalapos B."/>
            <person name="Nelson D.R."/>
            <person name="Li P."/>
            <person name="You F.M."/>
            <person name="Luo M.C."/>
            <person name="Dvorak J."/>
        </authorList>
    </citation>
    <scope>NUCLEOTIDE SEQUENCE [LARGE SCALE GENOMIC DNA]</scope>
    <source>
        <strain evidence="3">cv. AL8/78</strain>
    </source>
</reference>
<dbReference type="PANTHER" id="PTHR47950:SF46">
    <property type="entry name" value="OS03G0248200 PROTEIN"/>
    <property type="match status" value="1"/>
</dbReference>
<evidence type="ECO:0000256" key="2">
    <source>
        <dbReference type="SAM" id="MobiDB-lite"/>
    </source>
</evidence>
<feature type="region of interest" description="Disordered" evidence="2">
    <location>
        <begin position="235"/>
        <end position="258"/>
    </location>
</feature>
<keyword evidence="4" id="KW-1185">Reference proteome</keyword>
<dbReference type="GO" id="GO:0020037">
    <property type="term" value="F:heme binding"/>
    <property type="evidence" value="ECO:0007669"/>
    <property type="project" value="InterPro"/>
</dbReference>